<dbReference type="InterPro" id="IPR003593">
    <property type="entry name" value="AAA+_ATPase"/>
</dbReference>
<feature type="region of interest" description="Disordered" evidence="10">
    <location>
        <begin position="352"/>
        <end position="374"/>
    </location>
</feature>
<sequence>MTGGSLQLTGLTRVHHAGQPPALDDFSLDVPAGSCVAVLGPSGSGKSTVLRLTAGLDEPTAGTVRVDGVDLAGVVPERRGMAMVFQRPLLFPHLTVRDNVAFADRVRGVPRKVARQRAEDFLELVQLGGYGGRPVRALSGGQEQRVALARALAAEPRVLLLDEAFSALDAALREEMHQLLADLRMRLDPTILLVTHDHAEADALADTVAVLDAGRLRQQGQMRSLYARPASLVVSRLLGGRTEVRGVVRDGRHESPLGALDLPEQVPDGPAVLVVRHEAVRVTGSADPAADVVGTVVRARRRGLRALVTVEVVGAGGEATVEAELEPGSDAPTGRPVGLRLPVEARWVVPVEGAAGEPARPPAGASGMRRDRSG</sequence>
<dbReference type="GO" id="GO:0005524">
    <property type="term" value="F:ATP binding"/>
    <property type="evidence" value="ECO:0007669"/>
    <property type="project" value="UniProtKB-KW"/>
</dbReference>
<dbReference type="GO" id="GO:0015418">
    <property type="term" value="F:ABC-type quaternary ammonium compound transporting activity"/>
    <property type="evidence" value="ECO:0007669"/>
    <property type="project" value="UniProtKB-EC"/>
</dbReference>
<evidence type="ECO:0000256" key="2">
    <source>
        <dbReference type="ARBA" id="ARBA00022475"/>
    </source>
</evidence>
<keyword evidence="1" id="KW-0813">Transport</keyword>
<keyword evidence="2" id="KW-1003">Cell membrane</keyword>
<dbReference type="GO" id="GO:0016020">
    <property type="term" value="C:membrane"/>
    <property type="evidence" value="ECO:0007669"/>
    <property type="project" value="InterPro"/>
</dbReference>
<evidence type="ECO:0000313" key="13">
    <source>
        <dbReference type="Proteomes" id="UP000292507"/>
    </source>
</evidence>
<evidence type="ECO:0000256" key="7">
    <source>
        <dbReference type="ARBA" id="ARBA00023065"/>
    </source>
</evidence>
<proteinExistence type="predicted"/>
<dbReference type="GO" id="GO:0015408">
    <property type="term" value="F:ABC-type ferric iron transporter activity"/>
    <property type="evidence" value="ECO:0007669"/>
    <property type="project" value="InterPro"/>
</dbReference>
<organism evidence="12 13">
    <name type="scientific">Blastococcus saxobsidens</name>
    <dbReference type="NCBI Taxonomy" id="138336"/>
    <lineage>
        <taxon>Bacteria</taxon>
        <taxon>Bacillati</taxon>
        <taxon>Actinomycetota</taxon>
        <taxon>Actinomycetes</taxon>
        <taxon>Geodermatophilales</taxon>
        <taxon>Geodermatophilaceae</taxon>
        <taxon>Blastococcus</taxon>
    </lineage>
</organism>
<name>A0A4Q7Y932_9ACTN</name>
<evidence type="ECO:0000256" key="8">
    <source>
        <dbReference type="ARBA" id="ARBA00023136"/>
    </source>
</evidence>
<dbReference type="PANTHER" id="PTHR42781">
    <property type="entry name" value="SPERMIDINE/PUTRESCINE IMPORT ATP-BINDING PROTEIN POTA"/>
    <property type="match status" value="1"/>
</dbReference>
<dbReference type="InterPro" id="IPR027417">
    <property type="entry name" value="P-loop_NTPase"/>
</dbReference>
<accession>A0A4Q7Y932</accession>
<dbReference type="PANTHER" id="PTHR42781:SF4">
    <property type="entry name" value="SPERMIDINE_PUTRESCINE IMPORT ATP-BINDING PROTEIN POTA"/>
    <property type="match status" value="1"/>
</dbReference>
<evidence type="ECO:0000256" key="5">
    <source>
        <dbReference type="ARBA" id="ARBA00022840"/>
    </source>
</evidence>
<dbReference type="InterPro" id="IPR003439">
    <property type="entry name" value="ABC_transporter-like_ATP-bd"/>
</dbReference>
<evidence type="ECO:0000256" key="6">
    <source>
        <dbReference type="ARBA" id="ARBA00023004"/>
    </source>
</evidence>
<dbReference type="Gene3D" id="3.40.50.300">
    <property type="entry name" value="P-loop containing nucleotide triphosphate hydrolases"/>
    <property type="match status" value="1"/>
</dbReference>
<feature type="compositionally biased region" description="Low complexity" evidence="10">
    <location>
        <begin position="352"/>
        <end position="365"/>
    </location>
</feature>
<keyword evidence="3" id="KW-0410">Iron transport</keyword>
<gene>
    <name evidence="12" type="ORF">BKA19_3360</name>
</gene>
<dbReference type="EC" id="7.6.2.9" evidence="9"/>
<dbReference type="FunFam" id="3.40.50.300:FF:000425">
    <property type="entry name" value="Probable ABC transporter, ATP-binding subunit"/>
    <property type="match status" value="1"/>
</dbReference>
<evidence type="ECO:0000256" key="1">
    <source>
        <dbReference type="ARBA" id="ARBA00022448"/>
    </source>
</evidence>
<protein>
    <recommendedName>
        <fullName evidence="9">ABC-type quaternary amine transporter</fullName>
        <ecNumber evidence="9">7.6.2.9</ecNumber>
    </recommendedName>
</protein>
<dbReference type="AlphaFoldDB" id="A0A4Q7Y932"/>
<keyword evidence="4" id="KW-0547">Nucleotide-binding</keyword>
<evidence type="ECO:0000256" key="9">
    <source>
        <dbReference type="ARBA" id="ARBA00066388"/>
    </source>
</evidence>
<comment type="caution">
    <text evidence="12">The sequence shown here is derived from an EMBL/GenBank/DDBJ whole genome shotgun (WGS) entry which is preliminary data.</text>
</comment>
<feature type="domain" description="ABC transporter" evidence="11">
    <location>
        <begin position="6"/>
        <end position="238"/>
    </location>
</feature>
<evidence type="ECO:0000313" key="12">
    <source>
        <dbReference type="EMBL" id="RZU33627.1"/>
    </source>
</evidence>
<dbReference type="RefSeq" id="WP_104529347.1">
    <property type="nucleotide sequence ID" value="NZ_POQT01000026.1"/>
</dbReference>
<dbReference type="SUPFAM" id="SSF52540">
    <property type="entry name" value="P-loop containing nucleoside triphosphate hydrolases"/>
    <property type="match status" value="1"/>
</dbReference>
<dbReference type="GO" id="GO:0016887">
    <property type="term" value="F:ATP hydrolysis activity"/>
    <property type="evidence" value="ECO:0007669"/>
    <property type="project" value="InterPro"/>
</dbReference>
<keyword evidence="6" id="KW-0408">Iron</keyword>
<dbReference type="SMART" id="SM00382">
    <property type="entry name" value="AAA"/>
    <property type="match status" value="1"/>
</dbReference>
<dbReference type="CDD" id="cd03259">
    <property type="entry name" value="ABC_Carb_Solutes_like"/>
    <property type="match status" value="1"/>
</dbReference>
<evidence type="ECO:0000256" key="3">
    <source>
        <dbReference type="ARBA" id="ARBA00022496"/>
    </source>
</evidence>
<evidence type="ECO:0000256" key="4">
    <source>
        <dbReference type="ARBA" id="ARBA00022741"/>
    </source>
</evidence>
<dbReference type="OrthoDB" id="3180400at2"/>
<evidence type="ECO:0000256" key="10">
    <source>
        <dbReference type="SAM" id="MobiDB-lite"/>
    </source>
</evidence>
<keyword evidence="7" id="KW-0406">Ion transport</keyword>
<reference evidence="12 13" key="1">
    <citation type="submission" date="2019-02" db="EMBL/GenBank/DDBJ databases">
        <title>Sequencing the genomes of 1000 actinobacteria strains.</title>
        <authorList>
            <person name="Klenk H.-P."/>
        </authorList>
    </citation>
    <scope>NUCLEOTIDE SEQUENCE [LARGE SCALE GENOMIC DNA]</scope>
    <source>
        <strain evidence="12 13">DSM 44509</strain>
    </source>
</reference>
<dbReference type="Proteomes" id="UP000292507">
    <property type="component" value="Unassembled WGS sequence"/>
</dbReference>
<dbReference type="Pfam" id="PF00005">
    <property type="entry name" value="ABC_tran"/>
    <property type="match status" value="1"/>
</dbReference>
<dbReference type="InterPro" id="IPR015853">
    <property type="entry name" value="ABC_transpr_FbpC"/>
</dbReference>
<keyword evidence="13" id="KW-1185">Reference proteome</keyword>
<dbReference type="InterPro" id="IPR050093">
    <property type="entry name" value="ABC_SmlMolc_Importer"/>
</dbReference>
<keyword evidence="8" id="KW-0472">Membrane</keyword>
<dbReference type="PROSITE" id="PS50893">
    <property type="entry name" value="ABC_TRANSPORTER_2"/>
    <property type="match status" value="1"/>
</dbReference>
<evidence type="ECO:0000259" key="11">
    <source>
        <dbReference type="PROSITE" id="PS50893"/>
    </source>
</evidence>
<keyword evidence="5 12" id="KW-0067">ATP-binding</keyword>
<dbReference type="EMBL" id="SHKV01000001">
    <property type="protein sequence ID" value="RZU33627.1"/>
    <property type="molecule type" value="Genomic_DNA"/>
</dbReference>